<evidence type="ECO:0000313" key="4">
    <source>
        <dbReference type="Proteomes" id="UP001189429"/>
    </source>
</evidence>
<feature type="region of interest" description="Disordered" evidence="2">
    <location>
        <begin position="231"/>
        <end position="254"/>
    </location>
</feature>
<dbReference type="Gene3D" id="1.25.40.10">
    <property type="entry name" value="Tetratricopeptide repeat domain"/>
    <property type="match status" value="2"/>
</dbReference>
<proteinExistence type="predicted"/>
<sequence>MGVCLQGRRWREVLGLLRGATLARVSPDVVTFGAAMGACAQGRHWELVVGLAGELRGLGLRANAVVHSTLLLALDRGTHWTSALEVAEEMLGSSPCGSSSESAWDTRPRRPPPAGGLPGAAPTNTAYNASLTVLGRRRQWARALHVAGAMRRSRGLPDRITYSLLMSALEKEHQWQRAIGLLSEMRWCALHVTSVGLAAALGACRRGLRWALALAALADVRGAMPPDAPSYIPRGSEAVSARPSPWRERGAPGGDEPALAAAVGDLLAAAGAPLGAAEGGQRAFDRQVRQPFLFIRGIAISIPEPLPRILASYASLALGGRAAAAGPPARPSGAAVGGAGAPRAAAGCVRC</sequence>
<comment type="caution">
    <text evidence="3">The sequence shown here is derived from an EMBL/GenBank/DDBJ whole genome shotgun (WGS) entry which is preliminary data.</text>
</comment>
<dbReference type="EMBL" id="CAUYUJ010014249">
    <property type="protein sequence ID" value="CAK0838795.1"/>
    <property type="molecule type" value="Genomic_DNA"/>
</dbReference>
<feature type="compositionally biased region" description="Low complexity" evidence="2">
    <location>
        <begin position="93"/>
        <end position="102"/>
    </location>
</feature>
<keyword evidence="4" id="KW-1185">Reference proteome</keyword>
<gene>
    <name evidence="3" type="ORF">PCOR1329_LOCUS34656</name>
</gene>
<dbReference type="PANTHER" id="PTHR47447:SF17">
    <property type="entry name" value="OS12G0638900 PROTEIN"/>
    <property type="match status" value="1"/>
</dbReference>
<protein>
    <recommendedName>
        <fullName evidence="5">Pentatricopeptide repeat-containing protein, chloroplastic</fullName>
    </recommendedName>
</protein>
<evidence type="ECO:0000313" key="3">
    <source>
        <dbReference type="EMBL" id="CAK0838795.1"/>
    </source>
</evidence>
<feature type="region of interest" description="Disordered" evidence="2">
    <location>
        <begin position="92"/>
        <end position="123"/>
    </location>
</feature>
<organism evidence="3 4">
    <name type="scientific">Prorocentrum cordatum</name>
    <dbReference type="NCBI Taxonomy" id="2364126"/>
    <lineage>
        <taxon>Eukaryota</taxon>
        <taxon>Sar</taxon>
        <taxon>Alveolata</taxon>
        <taxon>Dinophyceae</taxon>
        <taxon>Prorocentrales</taxon>
        <taxon>Prorocentraceae</taxon>
        <taxon>Prorocentrum</taxon>
    </lineage>
</organism>
<evidence type="ECO:0000256" key="1">
    <source>
        <dbReference type="ARBA" id="ARBA00022737"/>
    </source>
</evidence>
<name>A0ABN9T2K0_9DINO</name>
<reference evidence="3" key="1">
    <citation type="submission" date="2023-10" db="EMBL/GenBank/DDBJ databases">
        <authorList>
            <person name="Chen Y."/>
            <person name="Shah S."/>
            <person name="Dougan E. K."/>
            <person name="Thang M."/>
            <person name="Chan C."/>
        </authorList>
    </citation>
    <scope>NUCLEOTIDE SEQUENCE [LARGE SCALE GENOMIC DNA]</scope>
</reference>
<dbReference type="Proteomes" id="UP001189429">
    <property type="component" value="Unassembled WGS sequence"/>
</dbReference>
<evidence type="ECO:0008006" key="5">
    <source>
        <dbReference type="Google" id="ProtNLM"/>
    </source>
</evidence>
<dbReference type="InterPro" id="IPR011990">
    <property type="entry name" value="TPR-like_helical_dom_sf"/>
</dbReference>
<dbReference type="PANTHER" id="PTHR47447">
    <property type="entry name" value="OS03G0856100 PROTEIN"/>
    <property type="match status" value="1"/>
</dbReference>
<evidence type="ECO:0000256" key="2">
    <source>
        <dbReference type="SAM" id="MobiDB-lite"/>
    </source>
</evidence>
<keyword evidence="1" id="KW-0677">Repeat</keyword>
<accession>A0ABN9T2K0</accession>